<dbReference type="InterPro" id="IPR025737">
    <property type="entry name" value="FApF"/>
</dbReference>
<dbReference type="Pfam" id="PF13557">
    <property type="entry name" value="Phenol_MetA_deg"/>
    <property type="match status" value="1"/>
</dbReference>
<proteinExistence type="predicted"/>
<dbReference type="RefSeq" id="WP_149670845.1">
    <property type="nucleotide sequence ID" value="NZ_VTUZ01000009.1"/>
</dbReference>
<evidence type="ECO:0000313" key="2">
    <source>
        <dbReference type="Proteomes" id="UP000325273"/>
    </source>
</evidence>
<sequence>MSFFEFRGHFRSVGIPLRVGAAIASCCWITTLHATEGDGNNYPIGVNTLLSGVQPPPGNHIYVYLQEYEATTLVGNSGNPSGSVSEFSLHAQAAAFRLSHVWRDVTFLGATLESRTNIPFVNLDLHFDAHTPKGTVYKSGSATGLSDLTVGPLFLGWHWGNLHQVVGLEFFLPTGSYDASRLVNPGRHYYSMQPNYAVTWIPVPNVEFSARALYSVNSVNHVTDYHSGNEFIVDYNAGFRITPMWQIGASGYFYRQVTDDTQHGQSVNGNGNRGQVFAVGPSIAYGTRKFSVALKYQREMMVRNRPEGNRVWLQMYMPFE</sequence>
<evidence type="ECO:0000313" key="1">
    <source>
        <dbReference type="EMBL" id="KAA1011412.1"/>
    </source>
</evidence>
<comment type="caution">
    <text evidence="1">The sequence shown here is derived from an EMBL/GenBank/DDBJ whole genome shotgun (WGS) entry which is preliminary data.</text>
</comment>
<name>A0A5B0H8I5_9BURK</name>
<keyword evidence="2" id="KW-1185">Reference proteome</keyword>
<reference evidence="1 2" key="1">
    <citation type="submission" date="2019-08" db="EMBL/GenBank/DDBJ databases">
        <title>Paraburkholderia sp. DCY113.</title>
        <authorList>
            <person name="Kang J."/>
        </authorList>
    </citation>
    <scope>NUCLEOTIDE SEQUENCE [LARGE SCALE GENOMIC DNA]</scope>
    <source>
        <strain evidence="1 2">DCY113</strain>
    </source>
</reference>
<organism evidence="1 2">
    <name type="scientific">Paraburkholderia panacisoli</name>
    <dbReference type="NCBI Taxonomy" id="2603818"/>
    <lineage>
        <taxon>Bacteria</taxon>
        <taxon>Pseudomonadati</taxon>
        <taxon>Pseudomonadota</taxon>
        <taxon>Betaproteobacteria</taxon>
        <taxon>Burkholderiales</taxon>
        <taxon>Burkholderiaceae</taxon>
        <taxon>Paraburkholderia</taxon>
    </lineage>
</organism>
<dbReference type="Proteomes" id="UP000325273">
    <property type="component" value="Unassembled WGS sequence"/>
</dbReference>
<protein>
    <submittedName>
        <fullName evidence="1">Phenol degradation protein meta</fullName>
    </submittedName>
</protein>
<dbReference type="EMBL" id="VTUZ01000009">
    <property type="protein sequence ID" value="KAA1011412.1"/>
    <property type="molecule type" value="Genomic_DNA"/>
</dbReference>
<gene>
    <name evidence="1" type="ORF">FVF58_15940</name>
</gene>
<dbReference type="AlphaFoldDB" id="A0A5B0H8I5"/>
<accession>A0A5B0H8I5</accession>